<dbReference type="Proteomes" id="UP001156882">
    <property type="component" value="Unassembled WGS sequence"/>
</dbReference>
<protein>
    <submittedName>
        <fullName evidence="2">Uncharacterized protein</fullName>
    </submittedName>
</protein>
<dbReference type="EMBL" id="BSPC01000024">
    <property type="protein sequence ID" value="GLS19835.1"/>
    <property type="molecule type" value="Genomic_DNA"/>
</dbReference>
<proteinExistence type="predicted"/>
<name>A0ABQ6CI67_9HYPH</name>
<evidence type="ECO:0000313" key="3">
    <source>
        <dbReference type="Proteomes" id="UP001156882"/>
    </source>
</evidence>
<feature type="compositionally biased region" description="Basic and acidic residues" evidence="1">
    <location>
        <begin position="100"/>
        <end position="111"/>
    </location>
</feature>
<comment type="caution">
    <text evidence="2">The sequence shown here is derived from an EMBL/GenBank/DDBJ whole genome shotgun (WGS) entry which is preliminary data.</text>
</comment>
<reference evidence="3" key="1">
    <citation type="journal article" date="2019" name="Int. J. Syst. Evol. Microbiol.">
        <title>The Global Catalogue of Microorganisms (GCM) 10K type strain sequencing project: providing services to taxonomists for standard genome sequencing and annotation.</title>
        <authorList>
            <consortium name="The Broad Institute Genomics Platform"/>
            <consortium name="The Broad Institute Genome Sequencing Center for Infectious Disease"/>
            <person name="Wu L."/>
            <person name="Ma J."/>
        </authorList>
    </citation>
    <scope>NUCLEOTIDE SEQUENCE [LARGE SCALE GENOMIC DNA]</scope>
    <source>
        <strain evidence="3">NBRC 101365</strain>
    </source>
</reference>
<organism evidence="2 3">
    <name type="scientific">Labrys miyagiensis</name>
    <dbReference type="NCBI Taxonomy" id="346912"/>
    <lineage>
        <taxon>Bacteria</taxon>
        <taxon>Pseudomonadati</taxon>
        <taxon>Pseudomonadota</taxon>
        <taxon>Alphaproteobacteria</taxon>
        <taxon>Hyphomicrobiales</taxon>
        <taxon>Xanthobacteraceae</taxon>
        <taxon>Labrys</taxon>
    </lineage>
</organism>
<gene>
    <name evidence="2" type="ORF">GCM10007874_28520</name>
</gene>
<feature type="compositionally biased region" description="Basic residues" evidence="1">
    <location>
        <begin position="72"/>
        <end position="87"/>
    </location>
</feature>
<accession>A0ABQ6CI67</accession>
<sequence length="128" mass="13554">MIGVNAGKKLGRIALCLAFGSECRPFGLADLAIAIGIGSHIGLFPLRLELCQRKAALSGRRRGSIRGGGRWGRGRGRRRRTRGGCRRGLREGRAGGGGQDKGKQQGTDHKALFAVGTSREGAGWDPAF</sequence>
<keyword evidence="3" id="KW-1185">Reference proteome</keyword>
<feature type="region of interest" description="Disordered" evidence="1">
    <location>
        <begin position="61"/>
        <end position="128"/>
    </location>
</feature>
<evidence type="ECO:0000313" key="2">
    <source>
        <dbReference type="EMBL" id="GLS19835.1"/>
    </source>
</evidence>
<evidence type="ECO:0000256" key="1">
    <source>
        <dbReference type="SAM" id="MobiDB-lite"/>
    </source>
</evidence>